<accession>A0A452IU37</accession>
<dbReference type="PANTHER" id="PTHR45739">
    <property type="entry name" value="MATRIX PROTEIN, PUTATIVE-RELATED"/>
    <property type="match status" value="1"/>
</dbReference>
<keyword evidence="1 5" id="KW-0732">Signal</keyword>
<reference evidence="6" key="2">
    <citation type="submission" date="2025-08" db="UniProtKB">
        <authorList>
            <consortium name="Ensembl"/>
        </authorList>
    </citation>
    <scope>IDENTIFICATION</scope>
</reference>
<name>A0A452IU37_9SAUR</name>
<dbReference type="STRING" id="38772.ENSGAGP00000031570"/>
<dbReference type="GO" id="GO:0009653">
    <property type="term" value="P:anatomical structure morphogenesis"/>
    <property type="evidence" value="ECO:0007669"/>
    <property type="project" value="TreeGrafter"/>
</dbReference>
<keyword evidence="7" id="KW-1185">Reference proteome</keyword>
<dbReference type="Pfam" id="PF16184">
    <property type="entry name" value="Cadherin_3"/>
    <property type="match status" value="4"/>
</dbReference>
<sequence length="929" mass="103860">MNGLSFLKLDILIFLVHLGHGEAAKLLVNKDISVERGRVVYVTDKELHFNVSKERNPCKVEVVLNEPGTQRMGKLTPQVSDPSHGNQNLHFLPSEVKYIHNGCPLLEEGHTIVETYVLHVEIRNPTSNITQFGKSSLDIPEIMSSETSLPAFGQIVAEHPIGVEIPLSPDKDYILIQVEIRDKNSQCPLQTENVWIPVGIKGAIPNTQAQAAFISMFILEIDQFILTPLTTTVLDAEAGEIPKDRLVFSITKCPLEGYITRAGGKGFKFTVKDLKDGVVGFQHDDSDATKDYAIFRIFDGRHKFLINILPKDDSASFLMSNIVFQLAEGETVLIEKHMLMLSDFDPSDDYIICKVTKPPSAGEIIKTHFPGIPVSTFLQRDVFHGLIYYHRLGGEIFQDLFDFILSDNQLPEEVPRTTRQLVVKETEIAHVTKNHLHFTDTKSPENQLMYMVTKSCFSPSSPGMESYKKDPAISMLTSFTQHAVTHLKLAYMPPERESGPDPLFVQFEFSVSDQQGRVVAGLNFNIAVMPVDDEAPEIFTNHLTEEGASFFISWENLMVSDLDIRDDLRIQLKICPQYGHIELYGLIMQEGDMFTLEDLQSYKIIPVNDKTPELQAGLKSRLECLEGGHVITTEYLYATDADSDDTKLTECDFSISILCFFLGGEIGHSLCDDNLNLIVSDGEAGTVDSCCFNKALSPPLSLHTLSQIMLTCLFSGHMFVVDEGSAICISLEYLNASDKDTVSEELTFFLETNSQYGYLKDTLPSPCYEKNNAGININDLQSLWAGYINYVLSKNECSEPTANHFMLSVCDDLRKSTVMPFYVVINPVNDEILDLQFGNITVTCELGPGTLNAEDLDVPHNAMSFSVFFPSPSRLPIGLMLVYMHDDTESLEDSFTIQLTDGKHTVQGTLYIYIMPVNDEIPHLSRLAI</sequence>
<proteinExistence type="predicted"/>
<dbReference type="InterPro" id="IPR039005">
    <property type="entry name" value="CSPG_rpt"/>
</dbReference>
<dbReference type="PANTHER" id="PTHR45739:SF3">
    <property type="entry name" value="FRAS-RELATED EXTRACELLULAR MATRIX PROTEIN 1B PRECURSOR"/>
    <property type="match status" value="1"/>
</dbReference>
<evidence type="ECO:0000256" key="4">
    <source>
        <dbReference type="PROSITE-ProRule" id="PRU01201"/>
    </source>
</evidence>
<organism evidence="6 7">
    <name type="scientific">Gopherus agassizii</name>
    <name type="common">Agassiz's desert tortoise</name>
    <dbReference type="NCBI Taxonomy" id="38772"/>
    <lineage>
        <taxon>Eukaryota</taxon>
        <taxon>Metazoa</taxon>
        <taxon>Chordata</taxon>
        <taxon>Craniata</taxon>
        <taxon>Vertebrata</taxon>
        <taxon>Euteleostomi</taxon>
        <taxon>Archelosauria</taxon>
        <taxon>Testudinata</taxon>
        <taxon>Testudines</taxon>
        <taxon>Cryptodira</taxon>
        <taxon>Durocryptodira</taxon>
        <taxon>Testudinoidea</taxon>
        <taxon>Testudinidae</taxon>
        <taxon>Gopherus</taxon>
    </lineage>
</organism>
<reference evidence="7" key="1">
    <citation type="journal article" date="2017" name="PLoS ONE">
        <title>The Agassiz's desert tortoise genome provides a resource for the conservation of a threatened species.</title>
        <authorList>
            <person name="Tollis M."/>
            <person name="DeNardo D.F."/>
            <person name="Cornelius J.A."/>
            <person name="Dolby G.A."/>
            <person name="Edwards T."/>
            <person name="Henen B.T."/>
            <person name="Karl A.E."/>
            <person name="Murphy R.W."/>
            <person name="Kusumi K."/>
        </authorList>
    </citation>
    <scope>NUCLEOTIDE SEQUENCE [LARGE SCALE GENOMIC DNA]</scope>
</reference>
<feature type="chain" id="PRO_5019587673" description="FRAS1 related extracellular matrix 1" evidence="5">
    <location>
        <begin position="24"/>
        <end position="929"/>
    </location>
</feature>
<keyword evidence="2" id="KW-0677">Repeat</keyword>
<feature type="repeat" description="CSPG" evidence="4">
    <location>
        <begin position="315"/>
        <end position="406"/>
    </location>
</feature>
<evidence type="ECO:0000256" key="2">
    <source>
        <dbReference type="ARBA" id="ARBA00022737"/>
    </source>
</evidence>
<evidence type="ECO:0000313" key="6">
    <source>
        <dbReference type="Ensembl" id="ENSGAGP00000031570.1"/>
    </source>
</evidence>
<evidence type="ECO:0000256" key="1">
    <source>
        <dbReference type="ARBA" id="ARBA00022729"/>
    </source>
</evidence>
<reference evidence="6" key="3">
    <citation type="submission" date="2025-09" db="UniProtKB">
        <authorList>
            <consortium name="Ensembl"/>
        </authorList>
    </citation>
    <scope>IDENTIFICATION</scope>
</reference>
<dbReference type="InterPro" id="IPR051561">
    <property type="entry name" value="FRAS1_ECM"/>
</dbReference>
<keyword evidence="3" id="KW-0325">Glycoprotein</keyword>
<evidence type="ECO:0000256" key="3">
    <source>
        <dbReference type="ARBA" id="ARBA00023180"/>
    </source>
</evidence>
<dbReference type="Proteomes" id="UP000291020">
    <property type="component" value="Unassembled WGS sequence"/>
</dbReference>
<evidence type="ECO:0000256" key="5">
    <source>
        <dbReference type="SAM" id="SignalP"/>
    </source>
</evidence>
<protein>
    <recommendedName>
        <fullName evidence="8">FRAS1 related extracellular matrix 1</fullName>
    </recommendedName>
</protein>
<feature type="repeat" description="CSPG" evidence="4">
    <location>
        <begin position="208"/>
        <end position="298"/>
    </location>
</feature>
<dbReference type="PROSITE" id="PS51854">
    <property type="entry name" value="CSPG"/>
    <property type="match status" value="2"/>
</dbReference>
<dbReference type="AlphaFoldDB" id="A0A452IU37"/>
<evidence type="ECO:0000313" key="7">
    <source>
        <dbReference type="Proteomes" id="UP000291020"/>
    </source>
</evidence>
<feature type="signal peptide" evidence="5">
    <location>
        <begin position="1"/>
        <end position="23"/>
    </location>
</feature>
<dbReference type="Ensembl" id="ENSGAGT00000035803.1">
    <property type="protein sequence ID" value="ENSGAGP00000031570.1"/>
    <property type="gene ID" value="ENSGAGG00000022670.1"/>
</dbReference>
<evidence type="ECO:0008006" key="8">
    <source>
        <dbReference type="Google" id="ProtNLM"/>
    </source>
</evidence>